<dbReference type="EMBL" id="JAJNOC010000002">
    <property type="protein sequence ID" value="MCD2516250.1"/>
    <property type="molecule type" value="Genomic_DNA"/>
</dbReference>
<proteinExistence type="predicted"/>
<reference evidence="1" key="1">
    <citation type="submission" date="2021-11" db="EMBL/GenBank/DDBJ databases">
        <title>The complete genome of Massilia sp sp. G4R7.</title>
        <authorList>
            <person name="Liu L."/>
            <person name="Yue J."/>
            <person name="Yuan J."/>
            <person name="Yang F."/>
            <person name="Li L."/>
        </authorList>
    </citation>
    <scope>NUCLEOTIDE SEQUENCE</scope>
    <source>
        <strain evidence="1">G4R7</strain>
    </source>
</reference>
<dbReference type="Proteomes" id="UP001179361">
    <property type="component" value="Unassembled WGS sequence"/>
</dbReference>
<sequence>MTAKVQLIEARDGTVNKITELCKVSGKIPVFSDDGRSAFAHTQTIASCTMSRNGNKLAVKVEGAKAVSKKGATYAVASVHVMPPDAVPLCPDLCGPQPLADSSAEVRVSGKPKSIAFSLHPNLVSMMNAKPTLWLEANVEIND</sequence>
<evidence type="ECO:0000313" key="1">
    <source>
        <dbReference type="EMBL" id="MCD2516250.1"/>
    </source>
</evidence>
<dbReference type="RefSeq" id="WP_231057575.1">
    <property type="nucleotide sequence ID" value="NZ_JAJNOC010000002.1"/>
</dbReference>
<organism evidence="1 2">
    <name type="scientific">Massilia phyllostachyos</name>
    <dbReference type="NCBI Taxonomy" id="2898585"/>
    <lineage>
        <taxon>Bacteria</taxon>
        <taxon>Pseudomonadati</taxon>
        <taxon>Pseudomonadota</taxon>
        <taxon>Betaproteobacteria</taxon>
        <taxon>Burkholderiales</taxon>
        <taxon>Oxalobacteraceae</taxon>
        <taxon>Telluria group</taxon>
        <taxon>Massilia</taxon>
    </lineage>
</organism>
<protein>
    <submittedName>
        <fullName evidence="1">Uncharacterized protein</fullName>
    </submittedName>
</protein>
<comment type="caution">
    <text evidence="1">The sequence shown here is derived from an EMBL/GenBank/DDBJ whole genome shotgun (WGS) entry which is preliminary data.</text>
</comment>
<evidence type="ECO:0000313" key="2">
    <source>
        <dbReference type="Proteomes" id="UP001179361"/>
    </source>
</evidence>
<keyword evidence="2" id="KW-1185">Reference proteome</keyword>
<gene>
    <name evidence="1" type="ORF">LQ564_07960</name>
</gene>
<accession>A0ABS8Q3C8</accession>
<name>A0ABS8Q3C8_9BURK</name>